<evidence type="ECO:0000313" key="7">
    <source>
        <dbReference type="Proteomes" id="UP001184230"/>
    </source>
</evidence>
<sequence>MERPYAVVIGASAGGVQALMELAGGLPAGFPATVLVVQHIGAHPSILPELLASRGPNPARHAADGDLPQPGTIHVAPPDCHMVLEADRIRLVRGPKENHARPAIDPLFRSAACYWGAQTIGVLLSGQLDDGTAGMQAVKACGGFTIVQDPSTATEPEMPRNALNNVAIDLCLPVGEIAAALVSRVAGVSVAGPAAAPAPELVAREVRINQGIDVMDNLLQLGKASGLTCPDCGGSLFELTDARPVRYRCHTGHAYSPRSLEHAQGETVEAALWSSARALQEKEMLLRRLAAVARSSGRSAEAKVGERRADEVREQALKLTRMIEDGAERSA</sequence>
<dbReference type="PROSITE" id="PS50122">
    <property type="entry name" value="CHEB"/>
    <property type="match status" value="1"/>
</dbReference>
<dbReference type="RefSeq" id="WP_309901718.1">
    <property type="nucleotide sequence ID" value="NZ_JAVDRF010000004.1"/>
</dbReference>
<feature type="domain" description="CheB-type methylesterase" evidence="5">
    <location>
        <begin position="1"/>
        <end position="188"/>
    </location>
</feature>
<dbReference type="PIRSF" id="PIRSF036461">
    <property type="entry name" value="Chmtx_methlestr"/>
    <property type="match status" value="1"/>
</dbReference>
<name>A0ABU1NDZ7_9BURK</name>
<organism evidence="6 7">
    <name type="scientific">Variovorax soli</name>
    <dbReference type="NCBI Taxonomy" id="376815"/>
    <lineage>
        <taxon>Bacteria</taxon>
        <taxon>Pseudomonadati</taxon>
        <taxon>Pseudomonadota</taxon>
        <taxon>Betaproteobacteria</taxon>
        <taxon>Burkholderiales</taxon>
        <taxon>Comamonadaceae</taxon>
        <taxon>Variovorax</taxon>
    </lineage>
</organism>
<proteinExistence type="predicted"/>
<accession>A0ABU1NDZ7</accession>
<dbReference type="InterPro" id="IPR011247">
    <property type="entry name" value="Chemotax_prot-Glu_Me-esterase"/>
</dbReference>
<evidence type="ECO:0000256" key="4">
    <source>
        <dbReference type="PROSITE-ProRule" id="PRU00050"/>
    </source>
</evidence>
<comment type="catalytic activity">
    <reaction evidence="3">
        <text>[protein]-L-glutamate 5-O-methyl ester + H2O = L-glutamyl-[protein] + methanol + H(+)</text>
        <dbReference type="Rhea" id="RHEA:23236"/>
        <dbReference type="Rhea" id="RHEA-COMP:10208"/>
        <dbReference type="Rhea" id="RHEA-COMP:10311"/>
        <dbReference type="ChEBI" id="CHEBI:15377"/>
        <dbReference type="ChEBI" id="CHEBI:15378"/>
        <dbReference type="ChEBI" id="CHEBI:17790"/>
        <dbReference type="ChEBI" id="CHEBI:29973"/>
        <dbReference type="ChEBI" id="CHEBI:82795"/>
        <dbReference type="EC" id="3.1.1.61"/>
    </reaction>
</comment>
<dbReference type="CDD" id="cd16433">
    <property type="entry name" value="CheB"/>
    <property type="match status" value="1"/>
</dbReference>
<evidence type="ECO:0000256" key="2">
    <source>
        <dbReference type="ARBA" id="ARBA00039140"/>
    </source>
</evidence>
<dbReference type="Proteomes" id="UP001184230">
    <property type="component" value="Unassembled WGS sequence"/>
</dbReference>
<dbReference type="PANTHER" id="PTHR42872">
    <property type="entry name" value="PROTEIN-GLUTAMATE METHYLESTERASE/PROTEIN-GLUTAMINE GLUTAMINASE"/>
    <property type="match status" value="1"/>
</dbReference>
<evidence type="ECO:0000259" key="5">
    <source>
        <dbReference type="PROSITE" id="PS50122"/>
    </source>
</evidence>
<keyword evidence="1 4" id="KW-0378">Hydrolase</keyword>
<feature type="active site" evidence="4">
    <location>
        <position position="12"/>
    </location>
</feature>
<feature type="active site" evidence="4">
    <location>
        <position position="39"/>
    </location>
</feature>
<dbReference type="InterPro" id="IPR000673">
    <property type="entry name" value="Sig_transdc_resp-reg_Me-estase"/>
</dbReference>
<keyword evidence="4" id="KW-0145">Chemotaxis</keyword>
<dbReference type="InterPro" id="IPR035909">
    <property type="entry name" value="CheB_C"/>
</dbReference>
<protein>
    <recommendedName>
        <fullName evidence="2">protein-glutamate methylesterase</fullName>
        <ecNumber evidence="2">3.1.1.61</ecNumber>
    </recommendedName>
</protein>
<dbReference type="Pfam" id="PF01339">
    <property type="entry name" value="CheB_methylest"/>
    <property type="match status" value="1"/>
</dbReference>
<keyword evidence="7" id="KW-1185">Reference proteome</keyword>
<gene>
    <name evidence="6" type="ORF">J2739_002351</name>
</gene>
<evidence type="ECO:0000256" key="3">
    <source>
        <dbReference type="ARBA" id="ARBA00048267"/>
    </source>
</evidence>
<evidence type="ECO:0000256" key="1">
    <source>
        <dbReference type="ARBA" id="ARBA00022801"/>
    </source>
</evidence>
<evidence type="ECO:0000313" key="6">
    <source>
        <dbReference type="EMBL" id="MDR6536578.1"/>
    </source>
</evidence>
<feature type="active site" evidence="4">
    <location>
        <position position="130"/>
    </location>
</feature>
<dbReference type="PANTHER" id="PTHR42872:SF6">
    <property type="entry name" value="PROTEIN-GLUTAMATE METHYLESTERASE_PROTEIN-GLUTAMINE GLUTAMINASE"/>
    <property type="match status" value="1"/>
</dbReference>
<dbReference type="EC" id="3.1.1.61" evidence="2"/>
<dbReference type="SUPFAM" id="SSF52738">
    <property type="entry name" value="Methylesterase CheB, C-terminal domain"/>
    <property type="match status" value="1"/>
</dbReference>
<comment type="caution">
    <text evidence="6">The sequence shown here is derived from an EMBL/GenBank/DDBJ whole genome shotgun (WGS) entry which is preliminary data.</text>
</comment>
<dbReference type="Gene3D" id="3.40.50.180">
    <property type="entry name" value="Methylesterase CheB, C-terminal domain"/>
    <property type="match status" value="1"/>
</dbReference>
<reference evidence="6 7" key="1">
    <citation type="submission" date="2023-07" db="EMBL/GenBank/DDBJ databases">
        <title>Sorghum-associated microbial communities from plants grown in Nebraska, USA.</title>
        <authorList>
            <person name="Schachtman D."/>
        </authorList>
    </citation>
    <scope>NUCLEOTIDE SEQUENCE [LARGE SCALE GENOMIC DNA]</scope>
    <source>
        <strain evidence="6 7">DS1781</strain>
    </source>
</reference>
<dbReference type="EMBL" id="JAVDRF010000004">
    <property type="protein sequence ID" value="MDR6536578.1"/>
    <property type="molecule type" value="Genomic_DNA"/>
</dbReference>
<dbReference type="GO" id="GO:0008984">
    <property type="term" value="F:protein-glutamate methylesterase activity"/>
    <property type="evidence" value="ECO:0007669"/>
    <property type="project" value="UniProtKB-EC"/>
</dbReference>